<dbReference type="InterPro" id="IPR036291">
    <property type="entry name" value="NAD(P)-bd_dom_sf"/>
</dbReference>
<comment type="similarity">
    <text evidence="1">Belongs to the short-chain dehydrogenases/reductases (SDR) family.</text>
</comment>
<dbReference type="PRINTS" id="PR00081">
    <property type="entry name" value="GDHRDH"/>
</dbReference>
<dbReference type="PANTHER" id="PTHR42879:SF2">
    <property type="entry name" value="3-OXOACYL-[ACYL-CARRIER-PROTEIN] REDUCTASE FABG"/>
    <property type="match status" value="1"/>
</dbReference>
<dbReference type="InterPro" id="IPR050259">
    <property type="entry name" value="SDR"/>
</dbReference>
<proteinExistence type="inferred from homology"/>
<dbReference type="EMBL" id="CP041372">
    <property type="protein sequence ID" value="QKS72051.1"/>
    <property type="molecule type" value="Genomic_DNA"/>
</dbReference>
<reference evidence="3" key="1">
    <citation type="submission" date="2019-07" db="EMBL/GenBank/DDBJ databases">
        <title>Bacillus alkalisoli sp. nov. isolated from saline soil.</title>
        <authorList>
            <person name="Sun J.-Q."/>
            <person name="Xu L."/>
        </authorList>
    </citation>
    <scope>NUCLEOTIDE SEQUENCE [LARGE SCALE GENOMIC DNA]</scope>
    <source>
        <strain evidence="3">M4U3P1</strain>
    </source>
</reference>
<dbReference type="Gene3D" id="3.40.50.720">
    <property type="entry name" value="NAD(P)-binding Rossmann-like Domain"/>
    <property type="match status" value="1"/>
</dbReference>
<dbReference type="Proteomes" id="UP000318138">
    <property type="component" value="Chromosome"/>
</dbReference>
<name>A0A859FG98_9BACI</name>
<keyword evidence="3" id="KW-1185">Reference proteome</keyword>
<dbReference type="KEGG" id="psua:FLK61_35915"/>
<accession>A0A859FG98</accession>
<dbReference type="RefSeq" id="WP_176010034.1">
    <property type="nucleotide sequence ID" value="NZ_CP041372.2"/>
</dbReference>
<gene>
    <name evidence="2" type="ORF">FLK61_35915</name>
</gene>
<sequence>MRHAVITAGSKGLGRKTTEALLKEGYSVTVQYRSDKEAAEKLLHDLAPYKDHIQLVQGDVQQKEDLITLIDKAYNSFGRIDVLVLNAGPYIFEHATLADYEEEDWHAMINGNLNAAFYLLKQTIPIMRKQKFGRIITFGFQDVMHTPGWLYRAPFAAAKVGLASLTKSISIEEASNGITANMICPGEILGEMKEANIEDATDDGKTPVGRSGTGEDISRAVLFLADEKAGLMTGSVIEVTGGLDVLHKNRIK</sequence>
<dbReference type="AlphaFoldDB" id="A0A859FG98"/>
<dbReference type="InterPro" id="IPR002347">
    <property type="entry name" value="SDR_fam"/>
</dbReference>
<evidence type="ECO:0000256" key="1">
    <source>
        <dbReference type="ARBA" id="ARBA00006484"/>
    </source>
</evidence>
<dbReference type="PANTHER" id="PTHR42879">
    <property type="entry name" value="3-OXOACYL-(ACYL-CARRIER-PROTEIN) REDUCTASE"/>
    <property type="match status" value="1"/>
</dbReference>
<evidence type="ECO:0000313" key="2">
    <source>
        <dbReference type="EMBL" id="QKS72051.1"/>
    </source>
</evidence>
<dbReference type="SUPFAM" id="SSF51735">
    <property type="entry name" value="NAD(P)-binding Rossmann-fold domains"/>
    <property type="match status" value="1"/>
</dbReference>
<organism evidence="2 3">
    <name type="scientific">Paenalkalicoccus suaedae</name>
    <dbReference type="NCBI Taxonomy" id="2592382"/>
    <lineage>
        <taxon>Bacteria</taxon>
        <taxon>Bacillati</taxon>
        <taxon>Bacillota</taxon>
        <taxon>Bacilli</taxon>
        <taxon>Bacillales</taxon>
        <taxon>Bacillaceae</taxon>
        <taxon>Paenalkalicoccus</taxon>
    </lineage>
</organism>
<dbReference type="Pfam" id="PF13561">
    <property type="entry name" value="adh_short_C2"/>
    <property type="match status" value="1"/>
</dbReference>
<evidence type="ECO:0000313" key="3">
    <source>
        <dbReference type="Proteomes" id="UP000318138"/>
    </source>
</evidence>
<protein>
    <submittedName>
        <fullName evidence="2">SDR family oxidoreductase</fullName>
    </submittedName>
</protein>